<feature type="domain" description="Formyl transferase C-terminal" evidence="6">
    <location>
        <begin position="237"/>
        <end position="345"/>
    </location>
</feature>
<evidence type="ECO:0000256" key="2">
    <source>
        <dbReference type="ARBA" id="ARBA00012261"/>
    </source>
</evidence>
<sequence>MIMFNIAALKVIGKIPNVRNVCTGKKGLSIAYFGSDQFSVRSLKKLVEYHRKNPGKVSSIDVITRSIKPTGRNLKTFVDVPIGEYCEREKLNIHRADSSHDIMNILSKSQFNLAIAVSYGKLIPEGFLNSMKYGGLNVHPSLLPKYSGSSPLQYALMNDDSFTGVTIQTLHPSKFDKGDIILQSDPIPIEETDNHDSLQKKLGEYGSNLLLNVVDNRLFELPRETKNNCYAFSLASKIKPVQSEIRWDLLTSRKIKRLNDALGQLHSYKYCDIRKKKKEIKENQKVIFNDIELTNDYAEELLQPGEFVLSRNKNKLIVKTIDGAISIGKLKFQYCGEEDPKTFMNYLTKRSGNTSRMFVSHSQIQV</sequence>
<comment type="similarity">
    <text evidence="1">Belongs to the Fmt family.</text>
</comment>
<dbReference type="GO" id="GO:0004479">
    <property type="term" value="F:methionyl-tRNA formyltransferase activity"/>
    <property type="evidence" value="ECO:0007669"/>
    <property type="project" value="UniProtKB-EC"/>
</dbReference>
<dbReference type="HOGENOM" id="CLU_033347_0_1_1"/>
<protein>
    <recommendedName>
        <fullName evidence="2">methionyl-tRNA formyltransferase</fullName>
        <ecNumber evidence="2">2.1.2.9</ecNumber>
    </recommendedName>
</protein>
<dbReference type="OMA" id="KEWWNGV"/>
<gene>
    <name evidence="7" type="ordered locus">DEHA2D12408g</name>
</gene>
<dbReference type="KEGG" id="dha:DEHA2D12408g"/>
<dbReference type="STRING" id="284592.Q6BS10"/>
<evidence type="ECO:0000256" key="3">
    <source>
        <dbReference type="ARBA" id="ARBA00022679"/>
    </source>
</evidence>
<dbReference type="EC" id="2.1.2.9" evidence="2"/>
<dbReference type="eggNOG" id="KOG3082">
    <property type="taxonomic scope" value="Eukaryota"/>
</dbReference>
<dbReference type="RefSeq" id="XP_459010.1">
    <property type="nucleotide sequence ID" value="XM_459010.1"/>
</dbReference>
<proteinExistence type="inferred from homology"/>
<dbReference type="SUPFAM" id="SSF53328">
    <property type="entry name" value="Formyltransferase"/>
    <property type="match status" value="1"/>
</dbReference>
<keyword evidence="8" id="KW-1185">Reference proteome</keyword>
<dbReference type="GO" id="GO:0005739">
    <property type="term" value="C:mitochondrion"/>
    <property type="evidence" value="ECO:0007669"/>
    <property type="project" value="EnsemblFungi"/>
</dbReference>
<dbReference type="CDD" id="cd08646">
    <property type="entry name" value="FMT_core_Met-tRNA-FMT_N"/>
    <property type="match status" value="1"/>
</dbReference>
<evidence type="ECO:0000313" key="8">
    <source>
        <dbReference type="Proteomes" id="UP000000599"/>
    </source>
</evidence>
<dbReference type="Pfam" id="PF00551">
    <property type="entry name" value="Formyl_trans_N"/>
    <property type="match status" value="1"/>
</dbReference>
<evidence type="ECO:0000313" key="7">
    <source>
        <dbReference type="EMBL" id="CAG87178.1"/>
    </source>
</evidence>
<dbReference type="InterPro" id="IPR036477">
    <property type="entry name" value="Formyl_transf_N_sf"/>
</dbReference>
<dbReference type="InterPro" id="IPR005793">
    <property type="entry name" value="Formyl_trans_C"/>
</dbReference>
<dbReference type="InterPro" id="IPR041711">
    <property type="entry name" value="Met-tRNA-FMT_N"/>
</dbReference>
<dbReference type="AlphaFoldDB" id="Q6BS10"/>
<keyword evidence="3" id="KW-0808">Transferase</keyword>
<dbReference type="Proteomes" id="UP000000599">
    <property type="component" value="Chromosome D"/>
</dbReference>
<evidence type="ECO:0000256" key="1">
    <source>
        <dbReference type="ARBA" id="ARBA00010699"/>
    </source>
</evidence>
<name>Q6BS10_DEBHA</name>
<evidence type="ECO:0000259" key="5">
    <source>
        <dbReference type="Pfam" id="PF00551"/>
    </source>
</evidence>
<dbReference type="InParanoid" id="Q6BS10"/>
<dbReference type="OrthoDB" id="10268103at2759"/>
<keyword evidence="4" id="KW-0648">Protein biosynthesis</keyword>
<organism evidence="7 8">
    <name type="scientific">Debaryomyces hansenii (strain ATCC 36239 / CBS 767 / BCRC 21394 / JCM 1990 / NBRC 0083 / IGC 2968)</name>
    <name type="common">Yeast</name>
    <name type="synonym">Torulaspora hansenii</name>
    <dbReference type="NCBI Taxonomy" id="284592"/>
    <lineage>
        <taxon>Eukaryota</taxon>
        <taxon>Fungi</taxon>
        <taxon>Dikarya</taxon>
        <taxon>Ascomycota</taxon>
        <taxon>Saccharomycotina</taxon>
        <taxon>Pichiomycetes</taxon>
        <taxon>Debaryomycetaceae</taxon>
        <taxon>Debaryomyces</taxon>
    </lineage>
</organism>
<dbReference type="Pfam" id="PF02911">
    <property type="entry name" value="Formyl_trans_C"/>
    <property type="match status" value="1"/>
</dbReference>
<dbReference type="VEuPathDB" id="FungiDB:DEHA2D12408g"/>
<dbReference type="InterPro" id="IPR002376">
    <property type="entry name" value="Formyl_transf_N"/>
</dbReference>
<dbReference type="EMBL" id="CR382136">
    <property type="protein sequence ID" value="CAG87178.1"/>
    <property type="molecule type" value="Genomic_DNA"/>
</dbReference>
<dbReference type="PANTHER" id="PTHR11138">
    <property type="entry name" value="METHIONYL-TRNA FORMYLTRANSFERASE"/>
    <property type="match status" value="1"/>
</dbReference>
<dbReference type="FunCoup" id="Q6BS10">
    <property type="interactions" value="287"/>
</dbReference>
<reference evidence="7 8" key="1">
    <citation type="journal article" date="2004" name="Nature">
        <title>Genome evolution in yeasts.</title>
        <authorList>
            <consortium name="Genolevures"/>
            <person name="Dujon B."/>
            <person name="Sherman D."/>
            <person name="Fischer G."/>
            <person name="Durrens P."/>
            <person name="Casaregola S."/>
            <person name="Lafontaine I."/>
            <person name="de Montigny J."/>
            <person name="Marck C."/>
            <person name="Neuveglise C."/>
            <person name="Talla E."/>
            <person name="Goffard N."/>
            <person name="Frangeul L."/>
            <person name="Aigle M."/>
            <person name="Anthouard V."/>
            <person name="Babour A."/>
            <person name="Barbe V."/>
            <person name="Barnay S."/>
            <person name="Blanchin S."/>
            <person name="Beckerich J.M."/>
            <person name="Beyne E."/>
            <person name="Bleykasten C."/>
            <person name="Boisrame A."/>
            <person name="Boyer J."/>
            <person name="Cattolico L."/>
            <person name="Confanioleri F."/>
            <person name="de Daruvar A."/>
            <person name="Despons L."/>
            <person name="Fabre E."/>
            <person name="Fairhead C."/>
            <person name="Ferry-Dumazet H."/>
            <person name="Groppi A."/>
            <person name="Hantraye F."/>
            <person name="Hennequin C."/>
            <person name="Jauniaux N."/>
            <person name="Joyet P."/>
            <person name="Kachouri R."/>
            <person name="Kerrest A."/>
            <person name="Koszul R."/>
            <person name="Lemaire M."/>
            <person name="Lesur I."/>
            <person name="Ma L."/>
            <person name="Muller H."/>
            <person name="Nicaud J.M."/>
            <person name="Nikolski M."/>
            <person name="Oztas S."/>
            <person name="Ozier-Kalogeropoulos O."/>
            <person name="Pellenz S."/>
            <person name="Potier S."/>
            <person name="Richard G.F."/>
            <person name="Straub M.L."/>
            <person name="Suleau A."/>
            <person name="Swennene D."/>
            <person name="Tekaia F."/>
            <person name="Wesolowski-Louvel M."/>
            <person name="Westhof E."/>
            <person name="Wirth B."/>
            <person name="Zeniou-Meyer M."/>
            <person name="Zivanovic I."/>
            <person name="Bolotin-Fukuhara M."/>
            <person name="Thierry A."/>
            <person name="Bouchier C."/>
            <person name="Caudron B."/>
            <person name="Scarpelli C."/>
            <person name="Gaillardin C."/>
            <person name="Weissenbach J."/>
            <person name="Wincker P."/>
            <person name="Souciet J.L."/>
        </authorList>
    </citation>
    <scope>NUCLEOTIDE SEQUENCE [LARGE SCALE GENOMIC DNA]</scope>
    <source>
        <strain evidence="8">ATCC 36239 / CBS 767 / BCRC 21394 / JCM 1990 / NBRC 0083 / IGC 2968</strain>
    </source>
</reference>
<evidence type="ECO:0000259" key="6">
    <source>
        <dbReference type="Pfam" id="PF02911"/>
    </source>
</evidence>
<dbReference type="Gene3D" id="3.40.50.12230">
    <property type="match status" value="1"/>
</dbReference>
<accession>Q6BS10</accession>
<dbReference type="PANTHER" id="PTHR11138:SF5">
    <property type="entry name" value="METHIONYL-TRNA FORMYLTRANSFERASE, MITOCHONDRIAL"/>
    <property type="match status" value="1"/>
</dbReference>
<feature type="domain" description="Formyl transferase N-terminal" evidence="5">
    <location>
        <begin position="30"/>
        <end position="214"/>
    </location>
</feature>
<dbReference type="GeneID" id="2900976"/>
<evidence type="ECO:0000256" key="4">
    <source>
        <dbReference type="ARBA" id="ARBA00022917"/>
    </source>
</evidence>